<feature type="region of interest" description="Disordered" evidence="1">
    <location>
        <begin position="1"/>
        <end position="21"/>
    </location>
</feature>
<organism evidence="2 3">
    <name type="scientific">Mycobacterium paragordonae</name>
    <dbReference type="NCBI Taxonomy" id="1389713"/>
    <lineage>
        <taxon>Bacteria</taxon>
        <taxon>Bacillati</taxon>
        <taxon>Actinomycetota</taxon>
        <taxon>Actinomycetes</taxon>
        <taxon>Mycobacteriales</taxon>
        <taxon>Mycobacteriaceae</taxon>
        <taxon>Mycobacterium</taxon>
    </lineage>
</organism>
<comment type="caution">
    <text evidence="2">The sequence shown here is derived from an EMBL/GenBank/DDBJ whole genome shotgun (WGS) entry which is preliminary data.</text>
</comment>
<dbReference type="Proteomes" id="UP000465240">
    <property type="component" value="Unassembled WGS sequence"/>
</dbReference>
<evidence type="ECO:0000313" key="2">
    <source>
        <dbReference type="EMBL" id="GFG81654.1"/>
    </source>
</evidence>
<reference evidence="2 3" key="1">
    <citation type="journal article" date="2019" name="Emerg. Microbes Infect.">
        <title>Comprehensive subspecies identification of 175 nontuberculous mycobacteria species based on 7547 genomic profiles.</title>
        <authorList>
            <person name="Matsumoto Y."/>
            <person name="Kinjo T."/>
            <person name="Motooka D."/>
            <person name="Nabeya D."/>
            <person name="Jung N."/>
            <person name="Uechi K."/>
            <person name="Horii T."/>
            <person name="Iida T."/>
            <person name="Fujita J."/>
            <person name="Nakamura S."/>
        </authorList>
    </citation>
    <scope>NUCLEOTIDE SEQUENCE [LARGE SCALE GENOMIC DNA]</scope>
    <source>
        <strain evidence="2 3">JCM 18565</strain>
    </source>
</reference>
<evidence type="ECO:0000256" key="1">
    <source>
        <dbReference type="SAM" id="MobiDB-lite"/>
    </source>
</evidence>
<dbReference type="EMBL" id="BLKX01000001">
    <property type="protein sequence ID" value="GFG81654.1"/>
    <property type="molecule type" value="Genomic_DNA"/>
</dbReference>
<name>A0ABQ1CBM3_9MYCO</name>
<keyword evidence="3" id="KW-1185">Reference proteome</keyword>
<gene>
    <name evidence="2" type="ORF">MPRG_49300</name>
</gene>
<sequence>MEHTNQGWYGSATGDSISRSGSAYGETVTSVGVGLRYNADVDAGPILWLHIHGGPDNVDTDADMSLPEAVLLHRAIGDYLHAALVCCDLDPDAVGEYYHVPHDGGGTK</sequence>
<evidence type="ECO:0000313" key="3">
    <source>
        <dbReference type="Proteomes" id="UP000465240"/>
    </source>
</evidence>
<accession>A0ABQ1CBM3</accession>
<protein>
    <submittedName>
        <fullName evidence="2">Uncharacterized protein</fullName>
    </submittedName>
</protein>
<proteinExistence type="predicted"/>
<dbReference type="RefSeq" id="WP_162951562.1">
    <property type="nucleotide sequence ID" value="NZ_BLKX01000001.1"/>
</dbReference>